<evidence type="ECO:0000259" key="8">
    <source>
        <dbReference type="PROSITE" id="PS50850"/>
    </source>
</evidence>
<feature type="transmembrane region" description="Helical" evidence="7">
    <location>
        <begin position="42"/>
        <end position="66"/>
    </location>
</feature>
<comment type="caution">
    <text evidence="9">The sequence shown here is derived from an EMBL/GenBank/DDBJ whole genome shotgun (WGS) entry which is preliminary data.</text>
</comment>
<feature type="transmembrane region" description="Helical" evidence="7">
    <location>
        <begin position="131"/>
        <end position="153"/>
    </location>
</feature>
<accession>W4QQW7</accession>
<feature type="transmembrane region" description="Helical" evidence="7">
    <location>
        <begin position="350"/>
        <end position="372"/>
    </location>
</feature>
<evidence type="ECO:0000256" key="3">
    <source>
        <dbReference type="ARBA" id="ARBA00022475"/>
    </source>
</evidence>
<feature type="domain" description="Major facilitator superfamily (MFS) profile" evidence="8">
    <location>
        <begin position="1"/>
        <end position="402"/>
    </location>
</feature>
<sequence length="406" mass="45554">MLRQISGNARACIIVEPLFIIPYSLFITYASVYMLVLGLTEMQIGLITSIGLIVQIFSSFVSGFLTDKLGRKYALLIFDLLSWSVATLLWAISQNFWFFLVAAIINGFHKIPHIAWTCLIVEDTEKSKRALVYTILQLIAVIGGLFAPLAGLLISQMSLVPAMRLMYFIAFLSMTLMFIIRHFTTYESEIGIRKKQEAEKMNIKKSLQVYGETVANLLRNKTLLLLFSVYVLFQFQLVMQNTYLSIYLVDVLAFKDATIAIFPAASSICMLVLLFIVIPRIKEDRHQHFMIIGFVLSIIALIILVLTEQGNITAVLICTILLAAGLLLSNPYLETAVANVIEDDNRANMFSILQVIVLLFISPAGIIGGITYKIDPKIPFLLMAVALFFCIGIILASIRRQKELDK</sequence>
<feature type="transmembrane region" description="Helical" evidence="7">
    <location>
        <begin position="259"/>
        <end position="277"/>
    </location>
</feature>
<feature type="transmembrane region" description="Helical" evidence="7">
    <location>
        <begin position="378"/>
        <end position="398"/>
    </location>
</feature>
<keyword evidence="10" id="KW-1185">Reference proteome</keyword>
<dbReference type="STRING" id="1236973.JCM9157_1377"/>
<feature type="transmembrane region" description="Helical" evidence="7">
    <location>
        <begin position="12"/>
        <end position="36"/>
    </location>
</feature>
<name>W4QQW7_HALA3</name>
<protein>
    <submittedName>
        <fullName evidence="9">Major facilitator superfamily MFS_1</fullName>
    </submittedName>
</protein>
<gene>
    <name evidence="9" type="ORF">JCM9157_1377</name>
</gene>
<dbReference type="GO" id="GO:0005886">
    <property type="term" value="C:plasma membrane"/>
    <property type="evidence" value="ECO:0007669"/>
    <property type="project" value="UniProtKB-SubCell"/>
</dbReference>
<dbReference type="Proteomes" id="UP000018896">
    <property type="component" value="Unassembled WGS sequence"/>
</dbReference>
<dbReference type="SUPFAM" id="SSF103473">
    <property type="entry name" value="MFS general substrate transporter"/>
    <property type="match status" value="1"/>
</dbReference>
<evidence type="ECO:0000256" key="7">
    <source>
        <dbReference type="SAM" id="Phobius"/>
    </source>
</evidence>
<dbReference type="InterPro" id="IPR036259">
    <property type="entry name" value="MFS_trans_sf"/>
</dbReference>
<feature type="transmembrane region" description="Helical" evidence="7">
    <location>
        <begin position="165"/>
        <end position="184"/>
    </location>
</feature>
<dbReference type="InterPro" id="IPR050171">
    <property type="entry name" value="MFS_Transporters"/>
</dbReference>
<dbReference type="PANTHER" id="PTHR23517:SF3">
    <property type="entry name" value="INTEGRAL MEMBRANE TRANSPORT PROTEIN"/>
    <property type="match status" value="1"/>
</dbReference>
<dbReference type="AlphaFoldDB" id="W4QQW7"/>
<feature type="transmembrane region" description="Helical" evidence="7">
    <location>
        <begin position="98"/>
        <end position="119"/>
    </location>
</feature>
<dbReference type="Pfam" id="PF07690">
    <property type="entry name" value="MFS_1"/>
    <property type="match status" value="1"/>
</dbReference>
<dbReference type="EMBL" id="BAUV01000007">
    <property type="protein sequence ID" value="GAE34327.1"/>
    <property type="molecule type" value="Genomic_DNA"/>
</dbReference>
<evidence type="ECO:0000256" key="1">
    <source>
        <dbReference type="ARBA" id="ARBA00004651"/>
    </source>
</evidence>
<feature type="transmembrane region" description="Helical" evidence="7">
    <location>
        <begin position="289"/>
        <end position="306"/>
    </location>
</feature>
<evidence type="ECO:0000256" key="6">
    <source>
        <dbReference type="ARBA" id="ARBA00023136"/>
    </source>
</evidence>
<feature type="transmembrane region" description="Helical" evidence="7">
    <location>
        <begin position="312"/>
        <end position="329"/>
    </location>
</feature>
<evidence type="ECO:0000256" key="2">
    <source>
        <dbReference type="ARBA" id="ARBA00022448"/>
    </source>
</evidence>
<evidence type="ECO:0000256" key="4">
    <source>
        <dbReference type="ARBA" id="ARBA00022692"/>
    </source>
</evidence>
<dbReference type="OrthoDB" id="8952229at2"/>
<feature type="transmembrane region" description="Helical" evidence="7">
    <location>
        <begin position="73"/>
        <end position="92"/>
    </location>
</feature>
<dbReference type="InterPro" id="IPR011701">
    <property type="entry name" value="MFS"/>
</dbReference>
<keyword evidence="3" id="KW-1003">Cell membrane</keyword>
<keyword evidence="5 7" id="KW-1133">Transmembrane helix</keyword>
<keyword evidence="4 7" id="KW-0812">Transmembrane</keyword>
<proteinExistence type="predicted"/>
<dbReference type="PANTHER" id="PTHR23517">
    <property type="entry name" value="RESISTANCE PROTEIN MDTM, PUTATIVE-RELATED-RELATED"/>
    <property type="match status" value="1"/>
</dbReference>
<dbReference type="Gene3D" id="1.20.1250.20">
    <property type="entry name" value="MFS general substrate transporter like domains"/>
    <property type="match status" value="1"/>
</dbReference>
<evidence type="ECO:0000313" key="9">
    <source>
        <dbReference type="EMBL" id="GAE34327.1"/>
    </source>
</evidence>
<reference evidence="9 10" key="1">
    <citation type="journal article" date="2014" name="Genome Announc.">
        <title>Draft Genome Sequences of Three Alkaliphilic Bacillus Strains, Bacillus wakoensis JCM 9140T, Bacillus akibai JCM 9157T, and Bacillus hemicellulosilyticus JCM 9152T.</title>
        <authorList>
            <person name="Yuki M."/>
            <person name="Oshima K."/>
            <person name="Suda W."/>
            <person name="Oshida Y."/>
            <person name="Kitamura K."/>
            <person name="Iida T."/>
            <person name="Hattori M."/>
            <person name="Ohkuma M."/>
        </authorList>
    </citation>
    <scope>NUCLEOTIDE SEQUENCE [LARGE SCALE GENOMIC DNA]</scope>
    <source>
        <strain evidence="9 10">JCM 9157</strain>
    </source>
</reference>
<evidence type="ECO:0000256" key="5">
    <source>
        <dbReference type="ARBA" id="ARBA00022989"/>
    </source>
</evidence>
<dbReference type="eggNOG" id="COG2211">
    <property type="taxonomic scope" value="Bacteria"/>
</dbReference>
<dbReference type="RefSeq" id="WP_035663159.1">
    <property type="nucleotide sequence ID" value="NZ_BAUV01000007.1"/>
</dbReference>
<keyword evidence="2" id="KW-0813">Transport</keyword>
<organism evidence="9 10">
    <name type="scientific">Halalkalibacter akibai (strain ATCC 43226 / DSM 21942 / CIP 109018 / JCM 9157 / 1139)</name>
    <name type="common">Bacillus akibai</name>
    <dbReference type="NCBI Taxonomy" id="1236973"/>
    <lineage>
        <taxon>Bacteria</taxon>
        <taxon>Bacillati</taxon>
        <taxon>Bacillota</taxon>
        <taxon>Bacilli</taxon>
        <taxon>Bacillales</taxon>
        <taxon>Bacillaceae</taxon>
        <taxon>Halalkalibacter</taxon>
    </lineage>
</organism>
<dbReference type="InterPro" id="IPR020846">
    <property type="entry name" value="MFS_dom"/>
</dbReference>
<keyword evidence="6 7" id="KW-0472">Membrane</keyword>
<feature type="transmembrane region" description="Helical" evidence="7">
    <location>
        <begin position="222"/>
        <end position="239"/>
    </location>
</feature>
<evidence type="ECO:0000313" key="10">
    <source>
        <dbReference type="Proteomes" id="UP000018896"/>
    </source>
</evidence>
<dbReference type="PROSITE" id="PS50850">
    <property type="entry name" value="MFS"/>
    <property type="match status" value="1"/>
</dbReference>
<comment type="subcellular location">
    <subcellularLocation>
        <location evidence="1">Cell membrane</location>
        <topology evidence="1">Multi-pass membrane protein</topology>
    </subcellularLocation>
</comment>
<dbReference type="GO" id="GO:0022857">
    <property type="term" value="F:transmembrane transporter activity"/>
    <property type="evidence" value="ECO:0007669"/>
    <property type="project" value="InterPro"/>
</dbReference>